<sequence>MMVAAPRRVNENISEAMECPICTQIFEQPRQLHCGHSLCAHCVERLVELRRQMPQEEASVDTSASSARPVTVSCPICRANTDIPSQGLPINYTLIFEQPRQLHCGHSLCAHCVERLVELRRQMPQEEASVDTSASSARPVTVSCPICRANTDIPSQGLPINYTLVDLISCFHTTQQRKRNCSGCERSVDYEGQMYCITCSSAMITARARVLCVTCALNEHSKNGHMISQVEPAMKTARKEVIKKIGEIKKNASALLLECENANASITTSINGYPGFIKERLGRFDVLIGDLAHVAVCPKSTCDDKVARAQRLARTHREVSGAYAAWTRDVVRQLQSLMVSTEVSLDLAVTAADTLPSTNGFTNLHGLTIGGSQGEGPSRSSVASKRSTDIARLRNIAAMVRSRAAADHMTEQRNHIGTLAEQDRTTNATGSMQHEGEPLNR</sequence>
<dbReference type="SUPFAM" id="SSF57850">
    <property type="entry name" value="RING/U-box"/>
    <property type="match status" value="2"/>
</dbReference>
<dbReference type="Proteomes" id="UP000036681">
    <property type="component" value="Unplaced"/>
</dbReference>
<dbReference type="InterPro" id="IPR013083">
    <property type="entry name" value="Znf_RING/FYVE/PHD"/>
</dbReference>
<feature type="region of interest" description="Disordered" evidence="5">
    <location>
        <begin position="368"/>
        <end position="387"/>
    </location>
</feature>
<dbReference type="WBParaSite" id="ALUE_0001528401-mRNA-1">
    <property type="protein sequence ID" value="ALUE_0001528401-mRNA-1"/>
    <property type="gene ID" value="ALUE_0001528401"/>
</dbReference>
<feature type="domain" description="RING-type" evidence="6">
    <location>
        <begin position="74"/>
        <end position="148"/>
    </location>
</feature>
<feature type="region of interest" description="Disordered" evidence="5">
    <location>
        <begin position="404"/>
        <end position="441"/>
    </location>
</feature>
<dbReference type="PANTHER" id="PTHR25462">
    <property type="entry name" value="BONUS, ISOFORM C-RELATED"/>
    <property type="match status" value="1"/>
</dbReference>
<evidence type="ECO:0000256" key="2">
    <source>
        <dbReference type="ARBA" id="ARBA00022771"/>
    </source>
</evidence>
<keyword evidence="7" id="KW-1185">Reference proteome</keyword>
<dbReference type="Pfam" id="PF13445">
    <property type="entry name" value="zf-RING_UBOX"/>
    <property type="match status" value="2"/>
</dbReference>
<dbReference type="SMART" id="SM00184">
    <property type="entry name" value="RING"/>
    <property type="match status" value="2"/>
</dbReference>
<evidence type="ECO:0000313" key="7">
    <source>
        <dbReference type="Proteomes" id="UP000036681"/>
    </source>
</evidence>
<organism evidence="7 8">
    <name type="scientific">Ascaris lumbricoides</name>
    <name type="common">Giant roundworm</name>
    <dbReference type="NCBI Taxonomy" id="6252"/>
    <lineage>
        <taxon>Eukaryota</taxon>
        <taxon>Metazoa</taxon>
        <taxon>Ecdysozoa</taxon>
        <taxon>Nematoda</taxon>
        <taxon>Chromadorea</taxon>
        <taxon>Rhabditida</taxon>
        <taxon>Spirurina</taxon>
        <taxon>Ascaridomorpha</taxon>
        <taxon>Ascaridoidea</taxon>
        <taxon>Ascarididae</taxon>
        <taxon>Ascaris</taxon>
    </lineage>
</organism>
<evidence type="ECO:0000256" key="1">
    <source>
        <dbReference type="ARBA" id="ARBA00022723"/>
    </source>
</evidence>
<evidence type="ECO:0000256" key="5">
    <source>
        <dbReference type="SAM" id="MobiDB-lite"/>
    </source>
</evidence>
<name>A0A9J2Q124_ASCLU</name>
<protein>
    <submittedName>
        <fullName evidence="8">RING-type domain-containing protein</fullName>
    </submittedName>
</protein>
<evidence type="ECO:0000256" key="4">
    <source>
        <dbReference type="PROSITE-ProRule" id="PRU00175"/>
    </source>
</evidence>
<proteinExistence type="predicted"/>
<dbReference type="PROSITE" id="PS00518">
    <property type="entry name" value="ZF_RING_1"/>
    <property type="match status" value="2"/>
</dbReference>
<feature type="compositionally biased region" description="Basic and acidic residues" evidence="5">
    <location>
        <begin position="404"/>
        <end position="414"/>
    </location>
</feature>
<dbReference type="AlphaFoldDB" id="A0A9J2Q124"/>
<feature type="domain" description="RING-type" evidence="6">
    <location>
        <begin position="19"/>
        <end position="78"/>
    </location>
</feature>
<dbReference type="PANTHER" id="PTHR25462:SF291">
    <property type="entry name" value="E3 UBIQUITIN-PROTEIN LIGASE TRIM45"/>
    <property type="match status" value="1"/>
</dbReference>
<dbReference type="GO" id="GO:0008270">
    <property type="term" value="F:zinc ion binding"/>
    <property type="evidence" value="ECO:0007669"/>
    <property type="project" value="UniProtKB-KW"/>
</dbReference>
<evidence type="ECO:0000259" key="6">
    <source>
        <dbReference type="PROSITE" id="PS50089"/>
    </source>
</evidence>
<dbReference type="InterPro" id="IPR001841">
    <property type="entry name" value="Znf_RING"/>
</dbReference>
<keyword evidence="1" id="KW-0479">Metal-binding</keyword>
<reference evidence="8" key="1">
    <citation type="submission" date="2023-03" db="UniProtKB">
        <authorList>
            <consortium name="WormBaseParasite"/>
        </authorList>
    </citation>
    <scope>IDENTIFICATION</scope>
</reference>
<dbReference type="InterPro" id="IPR017907">
    <property type="entry name" value="Znf_RING_CS"/>
</dbReference>
<keyword evidence="3" id="KW-0862">Zinc</keyword>
<keyword evidence="2 4" id="KW-0863">Zinc-finger</keyword>
<accession>A0A9J2Q124</accession>
<dbReference type="InterPro" id="IPR047153">
    <property type="entry name" value="TRIM45/56/19-like"/>
</dbReference>
<evidence type="ECO:0000313" key="8">
    <source>
        <dbReference type="WBParaSite" id="ALUE_0001528401-mRNA-1"/>
    </source>
</evidence>
<dbReference type="Gene3D" id="3.30.40.10">
    <property type="entry name" value="Zinc/RING finger domain, C3HC4 (zinc finger)"/>
    <property type="match status" value="2"/>
</dbReference>
<evidence type="ECO:0000256" key="3">
    <source>
        <dbReference type="ARBA" id="ARBA00022833"/>
    </source>
</evidence>
<dbReference type="InterPro" id="IPR027370">
    <property type="entry name" value="Znf-RING_euk"/>
</dbReference>
<dbReference type="PROSITE" id="PS50089">
    <property type="entry name" value="ZF_RING_2"/>
    <property type="match status" value="2"/>
</dbReference>
<dbReference type="GO" id="GO:0061630">
    <property type="term" value="F:ubiquitin protein ligase activity"/>
    <property type="evidence" value="ECO:0007669"/>
    <property type="project" value="TreeGrafter"/>
</dbReference>